<comment type="caution">
    <text evidence="1">The sequence shown here is derived from an EMBL/GenBank/DDBJ whole genome shotgun (WGS) entry which is preliminary data.</text>
</comment>
<organism evidence="1 2">
    <name type="scientific">Caulobacter ginsengisoli</name>
    <dbReference type="NCBI Taxonomy" id="400775"/>
    <lineage>
        <taxon>Bacteria</taxon>
        <taxon>Pseudomonadati</taxon>
        <taxon>Pseudomonadota</taxon>
        <taxon>Alphaproteobacteria</taxon>
        <taxon>Caulobacterales</taxon>
        <taxon>Caulobacteraceae</taxon>
        <taxon>Caulobacter</taxon>
    </lineage>
</organism>
<accession>A0ABU0IU29</accession>
<keyword evidence="2" id="KW-1185">Reference proteome</keyword>
<reference evidence="1 2" key="1">
    <citation type="submission" date="2023-07" db="EMBL/GenBank/DDBJ databases">
        <title>Genomic Encyclopedia of Type Strains, Phase IV (KMG-IV): sequencing the most valuable type-strain genomes for metagenomic binning, comparative biology and taxonomic classification.</title>
        <authorList>
            <person name="Goeker M."/>
        </authorList>
    </citation>
    <scope>NUCLEOTIDE SEQUENCE [LARGE SCALE GENOMIC DNA]</scope>
    <source>
        <strain evidence="1 2">DSM 18695</strain>
    </source>
</reference>
<dbReference type="RefSeq" id="WP_307350923.1">
    <property type="nucleotide sequence ID" value="NZ_JAUSVS010000007.1"/>
</dbReference>
<sequence length="169" mass="18027">MNRIALSAAIGLTVFLAGGATIAAQPVELFISGTFSGVVGPKLETGGQVRSTQRALGRALGVFAEVQLGRKLPATDRERHDEAAATALWLTPGGTPVGWRNFRTRIRGEVTPDVGLFRNGDLICRGYAEHIVFTPQDERSFAGVACWNEKASTWTAAPRLPDNPTAAKP</sequence>
<dbReference type="Proteomes" id="UP001228905">
    <property type="component" value="Unassembled WGS sequence"/>
</dbReference>
<evidence type="ECO:0000313" key="2">
    <source>
        <dbReference type="Proteomes" id="UP001228905"/>
    </source>
</evidence>
<gene>
    <name evidence="1" type="ORF">QO010_003311</name>
</gene>
<protein>
    <submittedName>
        <fullName evidence="1">Surface antigen</fullName>
    </submittedName>
</protein>
<proteinExistence type="predicted"/>
<dbReference type="EMBL" id="JAUSVS010000007">
    <property type="protein sequence ID" value="MDQ0465522.1"/>
    <property type="molecule type" value="Genomic_DNA"/>
</dbReference>
<evidence type="ECO:0000313" key="1">
    <source>
        <dbReference type="EMBL" id="MDQ0465522.1"/>
    </source>
</evidence>
<name>A0ABU0IU29_9CAUL</name>